<evidence type="ECO:0000256" key="1">
    <source>
        <dbReference type="ARBA" id="ARBA00022729"/>
    </source>
</evidence>
<keyword evidence="2" id="KW-0677">Repeat</keyword>
<evidence type="ECO:0000256" key="3">
    <source>
        <dbReference type="SAM" id="MobiDB-lite"/>
    </source>
</evidence>
<sequence>MASITSLPASSKTEHTDASTTPDIFSLCGVRPRTKPLDGTLPDLSRQQCDECSVGALPIIRNCCDGKLGSRVLRPSCNFRYEIYSFIESPLSRPPLSPPPPLSPVFLPLNRITHGYLVTLLLPLSSELLPFFSLHTYIFCFQLIKMELSSLWQCQLLFL</sequence>
<protein>
    <recommendedName>
        <fullName evidence="4">Gnk2-homologous domain-containing protein</fullName>
    </recommendedName>
</protein>
<organism evidence="5 6">
    <name type="scientific">Cucumis sativus</name>
    <name type="common">Cucumber</name>
    <dbReference type="NCBI Taxonomy" id="3659"/>
    <lineage>
        <taxon>Eukaryota</taxon>
        <taxon>Viridiplantae</taxon>
        <taxon>Streptophyta</taxon>
        <taxon>Embryophyta</taxon>
        <taxon>Tracheophyta</taxon>
        <taxon>Spermatophyta</taxon>
        <taxon>Magnoliopsida</taxon>
        <taxon>eudicotyledons</taxon>
        <taxon>Gunneridae</taxon>
        <taxon>Pentapetalae</taxon>
        <taxon>rosids</taxon>
        <taxon>fabids</taxon>
        <taxon>Cucurbitales</taxon>
        <taxon>Cucurbitaceae</taxon>
        <taxon>Benincaseae</taxon>
        <taxon>Cucumis</taxon>
    </lineage>
</organism>
<reference evidence="5 6" key="2">
    <citation type="journal article" date="2009" name="PLoS ONE">
        <title>An integrated genetic and cytogenetic map of the cucumber genome.</title>
        <authorList>
            <person name="Ren Y."/>
            <person name="Zhang Z."/>
            <person name="Liu J."/>
            <person name="Staub J.E."/>
            <person name="Han Y."/>
            <person name="Cheng Z."/>
            <person name="Li X."/>
            <person name="Lu J."/>
            <person name="Miao H."/>
            <person name="Kang H."/>
            <person name="Xie B."/>
            <person name="Gu X."/>
            <person name="Wang X."/>
            <person name="Du Y."/>
            <person name="Jin W."/>
            <person name="Huang S."/>
        </authorList>
    </citation>
    <scope>NUCLEOTIDE SEQUENCE [LARGE SCALE GENOMIC DNA]</scope>
    <source>
        <strain evidence="6">cv. 9930</strain>
    </source>
</reference>
<evidence type="ECO:0000313" key="6">
    <source>
        <dbReference type="Proteomes" id="UP000029981"/>
    </source>
</evidence>
<dbReference type="PROSITE" id="PS51473">
    <property type="entry name" value="GNK2"/>
    <property type="match status" value="1"/>
</dbReference>
<feature type="region of interest" description="Disordered" evidence="3">
    <location>
        <begin position="1"/>
        <end position="20"/>
    </location>
</feature>
<dbReference type="AlphaFoldDB" id="A0A0A0KTC9"/>
<reference evidence="5 6" key="4">
    <citation type="journal article" date="2011" name="BMC Genomics">
        <title>RNA-Seq improves annotation of protein-coding genes in the cucumber genome.</title>
        <authorList>
            <person name="Li Z."/>
            <person name="Zhang Z."/>
            <person name="Yan P."/>
            <person name="Huang S."/>
            <person name="Fei Z."/>
            <person name="Lin K."/>
        </authorList>
    </citation>
    <scope>NUCLEOTIDE SEQUENCE [LARGE SCALE GENOMIC DNA]</scope>
    <source>
        <strain evidence="6">cv. 9930</strain>
    </source>
</reference>
<dbReference type="CDD" id="cd23509">
    <property type="entry name" value="Gnk2-like"/>
    <property type="match status" value="1"/>
</dbReference>
<gene>
    <name evidence="5" type="ORF">Csa_5G373720</name>
</gene>
<proteinExistence type="predicted"/>
<dbReference type="Gene3D" id="3.30.430.20">
    <property type="entry name" value="Gnk2 domain, C-X8-C-X2-C motif"/>
    <property type="match status" value="1"/>
</dbReference>
<accession>A0A0A0KTC9</accession>
<evidence type="ECO:0000259" key="4">
    <source>
        <dbReference type="PROSITE" id="PS51473"/>
    </source>
</evidence>
<reference evidence="5 6" key="1">
    <citation type="journal article" date="2009" name="Nat. Genet.">
        <title>The genome of the cucumber, Cucumis sativus L.</title>
        <authorList>
            <person name="Huang S."/>
            <person name="Li R."/>
            <person name="Zhang Z."/>
            <person name="Li L."/>
            <person name="Gu X."/>
            <person name="Fan W."/>
            <person name="Lucas W.J."/>
            <person name="Wang X."/>
            <person name="Xie B."/>
            <person name="Ni P."/>
            <person name="Ren Y."/>
            <person name="Zhu H."/>
            <person name="Li J."/>
            <person name="Lin K."/>
            <person name="Jin W."/>
            <person name="Fei Z."/>
            <person name="Li G."/>
            <person name="Staub J."/>
            <person name="Kilian A."/>
            <person name="van der Vossen E.A."/>
            <person name="Wu Y."/>
            <person name="Guo J."/>
            <person name="He J."/>
            <person name="Jia Z."/>
            <person name="Ren Y."/>
            <person name="Tian G."/>
            <person name="Lu Y."/>
            <person name="Ruan J."/>
            <person name="Qian W."/>
            <person name="Wang M."/>
            <person name="Huang Q."/>
            <person name="Li B."/>
            <person name="Xuan Z."/>
            <person name="Cao J."/>
            <person name="Asan"/>
            <person name="Wu Z."/>
            <person name="Zhang J."/>
            <person name="Cai Q."/>
            <person name="Bai Y."/>
            <person name="Zhao B."/>
            <person name="Han Y."/>
            <person name="Li Y."/>
            <person name="Li X."/>
            <person name="Wang S."/>
            <person name="Shi Q."/>
            <person name="Liu S."/>
            <person name="Cho W.K."/>
            <person name="Kim J.Y."/>
            <person name="Xu Y."/>
            <person name="Heller-Uszynska K."/>
            <person name="Miao H."/>
            <person name="Cheng Z."/>
            <person name="Zhang S."/>
            <person name="Wu J."/>
            <person name="Yang Y."/>
            <person name="Kang H."/>
            <person name="Li M."/>
            <person name="Liang H."/>
            <person name="Ren X."/>
            <person name="Shi Z."/>
            <person name="Wen M."/>
            <person name="Jian M."/>
            <person name="Yang H."/>
            <person name="Zhang G."/>
            <person name="Yang Z."/>
            <person name="Chen R."/>
            <person name="Liu S."/>
            <person name="Li J."/>
            <person name="Ma L."/>
            <person name="Liu H."/>
            <person name="Zhou Y."/>
            <person name="Zhao J."/>
            <person name="Fang X."/>
            <person name="Li G."/>
            <person name="Fang L."/>
            <person name="Li Y."/>
            <person name="Liu D."/>
            <person name="Zheng H."/>
            <person name="Zhang Y."/>
            <person name="Qin N."/>
            <person name="Li Z."/>
            <person name="Yang G."/>
            <person name="Yang S."/>
            <person name="Bolund L."/>
            <person name="Kristiansen K."/>
            <person name="Zheng H."/>
            <person name="Li S."/>
            <person name="Zhang X."/>
            <person name="Yang H."/>
            <person name="Wang J."/>
            <person name="Sun R."/>
            <person name="Zhang B."/>
            <person name="Jiang S."/>
            <person name="Wang J."/>
            <person name="Du Y."/>
            <person name="Li S."/>
        </authorList>
    </citation>
    <scope>NUCLEOTIDE SEQUENCE [LARGE SCALE GENOMIC DNA]</scope>
    <source>
        <strain evidence="6">cv. 9930</strain>
    </source>
</reference>
<evidence type="ECO:0000313" key="5">
    <source>
        <dbReference type="EMBL" id="KGN50961.1"/>
    </source>
</evidence>
<reference evidence="5 6" key="3">
    <citation type="journal article" date="2010" name="BMC Genomics">
        <title>Transcriptome sequencing and comparative analysis of cucumber flowers with different sex types.</title>
        <authorList>
            <person name="Guo S."/>
            <person name="Zheng Y."/>
            <person name="Joung J.G."/>
            <person name="Liu S."/>
            <person name="Zhang Z."/>
            <person name="Crasta O.R."/>
            <person name="Sobral B.W."/>
            <person name="Xu Y."/>
            <person name="Huang S."/>
            <person name="Fei Z."/>
        </authorList>
    </citation>
    <scope>NUCLEOTIDE SEQUENCE [LARGE SCALE GENOMIC DNA]</scope>
    <source>
        <strain evidence="6">cv. 9930</strain>
    </source>
</reference>
<dbReference type="InterPro" id="IPR002902">
    <property type="entry name" value="GNK2"/>
</dbReference>
<dbReference type="InterPro" id="IPR038408">
    <property type="entry name" value="GNK2_sf"/>
</dbReference>
<dbReference type="EMBL" id="CM002926">
    <property type="protein sequence ID" value="KGN50961.1"/>
    <property type="molecule type" value="Genomic_DNA"/>
</dbReference>
<evidence type="ECO:0000256" key="2">
    <source>
        <dbReference type="ARBA" id="ARBA00022737"/>
    </source>
</evidence>
<feature type="domain" description="Gnk2-homologous" evidence="4">
    <location>
        <begin position="1"/>
        <end position="86"/>
    </location>
</feature>
<name>A0A0A0KTC9_CUCSA</name>
<dbReference type="Gramene" id="KGN50961">
    <property type="protein sequence ID" value="KGN50961"/>
    <property type="gene ID" value="Csa_5G373720"/>
</dbReference>
<dbReference type="STRING" id="3659.A0A0A0KTC9"/>
<dbReference type="Proteomes" id="UP000029981">
    <property type="component" value="Chromosome 5"/>
</dbReference>
<feature type="compositionally biased region" description="Polar residues" evidence="3">
    <location>
        <begin position="1"/>
        <end position="11"/>
    </location>
</feature>
<keyword evidence="6" id="KW-1185">Reference proteome</keyword>
<keyword evidence="1" id="KW-0732">Signal</keyword>